<name>A0A7U8B3L7_CAMUP</name>
<keyword evidence="3" id="KW-1185">Reference proteome</keyword>
<evidence type="ECO:0000313" key="3">
    <source>
        <dbReference type="Proteomes" id="UP000535305"/>
    </source>
</evidence>
<accession>A0A7U8B3L7</accession>
<keyword evidence="1" id="KW-0175">Coiled coil</keyword>
<dbReference type="EMBL" id="AABVLA010000016">
    <property type="protein sequence ID" value="EAJ1621995.1"/>
    <property type="molecule type" value="Genomic_DNA"/>
</dbReference>
<feature type="coiled-coil region" evidence="1">
    <location>
        <begin position="437"/>
        <end position="620"/>
    </location>
</feature>
<gene>
    <name evidence="2" type="ORF">CT510_04895</name>
</gene>
<dbReference type="AlphaFoldDB" id="A0A7U8B3L7"/>
<dbReference type="Proteomes" id="UP000535305">
    <property type="component" value="Unassembled WGS sequence"/>
</dbReference>
<protein>
    <submittedName>
        <fullName evidence="2">Uncharacterized protein</fullName>
    </submittedName>
</protein>
<comment type="caution">
    <text evidence="2">The sequence shown here is derived from an EMBL/GenBank/DDBJ whole genome shotgun (WGS) entry which is preliminary data.</text>
</comment>
<reference evidence="2 3" key="1">
    <citation type="submission" date="2018-06" db="EMBL/GenBank/DDBJ databases">
        <authorList>
            <consortium name="PulseNet: The National Subtyping Network for Foodborne Disease Surveillance"/>
            <person name="Tarr C.L."/>
            <person name="Trees E."/>
            <person name="Katz L.S."/>
            <person name="Carleton-Romer H.A."/>
            <person name="Stroika S."/>
            <person name="Kucerova Z."/>
            <person name="Roache K.F."/>
            <person name="Sabol A.L."/>
            <person name="Besser J."/>
            <person name="Gerner-Smidt P."/>
        </authorList>
    </citation>
    <scope>NUCLEOTIDE SEQUENCE [LARGE SCALE GENOMIC DNA]</scope>
    <source>
        <strain evidence="2 3">PNUSAC003104</strain>
    </source>
</reference>
<sequence>MIPLTLAKVNFDELNINNLSKRALLESLKIFYKKDDISYFDFLESKGINYFKNFKNIFELNNELNAEIKIFNDLASKEELMGFDFKASSLLKRNLKTLSDNDYYKLNLDLRELNSNDDFTKIKDIFLNLNSISLVDFKEVGEQRLSLIYNKRGVSIYNDEFVLANARDNINLLENFKEAKDNNFIVARFILELARKFKEENINESFSYKFSSNGTEVIKDIDEIIYWGSLNKEEKEELKAKAKEQNGLNEKAIQIAKKEIKDEINAQRASLAKDSTTKSLEEQKTPVRLANIKTLNEEPPKNPKQEENPQEKIEKIINESFELYYQKELEKTQIRLEKAKKDSFNAYDDLKMNLNNGLSIIEALKIIQQKYRNEDTINFASLLFSKDILNIKEKELELKSLKEELESSYHIQNTLNDEITKREETISKLKGTIQVKVNEMTALKLEFEEEIESLKEAELKFKELEKHTKEQDEIITDLDNENQSLSDENKALKEEKIKLEANHSFLQNTLKEYKEKEAFYKQELSNLKSLEKKAMSLELENENLKTKEQGFKEELLELNGKLKDSFRQEFELERLNLENTHLKNSLKESNDKEQTYKERIAKLESQLESFLNQALKAQEEPKKELRSRDILGGV</sequence>
<evidence type="ECO:0000256" key="1">
    <source>
        <dbReference type="SAM" id="Coils"/>
    </source>
</evidence>
<proteinExistence type="predicted"/>
<organism evidence="2 3">
    <name type="scientific">Campylobacter upsaliensis</name>
    <dbReference type="NCBI Taxonomy" id="28080"/>
    <lineage>
        <taxon>Bacteria</taxon>
        <taxon>Pseudomonadati</taxon>
        <taxon>Campylobacterota</taxon>
        <taxon>Epsilonproteobacteria</taxon>
        <taxon>Campylobacterales</taxon>
        <taxon>Campylobacteraceae</taxon>
        <taxon>Campylobacter</taxon>
    </lineage>
</organism>
<evidence type="ECO:0000313" key="2">
    <source>
        <dbReference type="EMBL" id="EAJ1621995.1"/>
    </source>
</evidence>